<dbReference type="Proteomes" id="UP001148786">
    <property type="component" value="Unassembled WGS sequence"/>
</dbReference>
<name>A0A9W8JRC5_9AGAR</name>
<protein>
    <submittedName>
        <fullName evidence="1">Uncharacterized protein</fullName>
    </submittedName>
</protein>
<comment type="caution">
    <text evidence="1">The sequence shown here is derived from an EMBL/GenBank/DDBJ whole genome shotgun (WGS) entry which is preliminary data.</text>
</comment>
<accession>A0A9W8JRC5</accession>
<gene>
    <name evidence="1" type="ORF">NLJ89_g9141</name>
</gene>
<reference evidence="1" key="1">
    <citation type="submission" date="2022-07" db="EMBL/GenBank/DDBJ databases">
        <title>Genome Sequence of Agrocybe chaxingu.</title>
        <authorList>
            <person name="Buettner E."/>
        </authorList>
    </citation>
    <scope>NUCLEOTIDE SEQUENCE</scope>
    <source>
        <strain evidence="1">MP-N11</strain>
    </source>
</reference>
<organism evidence="1 2">
    <name type="scientific">Agrocybe chaxingu</name>
    <dbReference type="NCBI Taxonomy" id="84603"/>
    <lineage>
        <taxon>Eukaryota</taxon>
        <taxon>Fungi</taxon>
        <taxon>Dikarya</taxon>
        <taxon>Basidiomycota</taxon>
        <taxon>Agaricomycotina</taxon>
        <taxon>Agaricomycetes</taxon>
        <taxon>Agaricomycetidae</taxon>
        <taxon>Agaricales</taxon>
        <taxon>Agaricineae</taxon>
        <taxon>Strophariaceae</taxon>
        <taxon>Agrocybe</taxon>
    </lineage>
</organism>
<proteinExistence type="predicted"/>
<sequence length="231" mass="26759">MDIYLRASGVEAMGCWLIRNGYRYKFHSRLYSDIHFRSDALALTAKCVKGSSSFENPLLAVYNFTEKWRHVDNNRLARCVQLIVVDVDPISYVLHEFHSTVVMNFITPTSAVCVFPRATLVDRRSFVTKIRPQHKEEWQRWLQKYRSRGFSVVEDAVDVESVLLGSRYIGDSHTFVVYFQDMPPTRSIYGNHGLVYRFDVLDRSSGVVADGACLRVAEPYIWTLLSKYYGY</sequence>
<dbReference type="EMBL" id="JANKHO010001363">
    <property type="protein sequence ID" value="KAJ3501881.1"/>
    <property type="molecule type" value="Genomic_DNA"/>
</dbReference>
<dbReference type="OrthoDB" id="3067340at2759"/>
<dbReference type="AlphaFoldDB" id="A0A9W8JRC5"/>
<evidence type="ECO:0000313" key="1">
    <source>
        <dbReference type="EMBL" id="KAJ3501881.1"/>
    </source>
</evidence>
<keyword evidence="2" id="KW-1185">Reference proteome</keyword>
<evidence type="ECO:0000313" key="2">
    <source>
        <dbReference type="Proteomes" id="UP001148786"/>
    </source>
</evidence>